<evidence type="ECO:0000256" key="1">
    <source>
        <dbReference type="SAM" id="Phobius"/>
    </source>
</evidence>
<dbReference type="VEuPathDB" id="FungiDB:PV09_04137"/>
<keyword evidence="1" id="KW-0472">Membrane</keyword>
<proteinExistence type="predicted"/>
<feature type="transmembrane region" description="Helical" evidence="1">
    <location>
        <begin position="67"/>
        <end position="91"/>
    </location>
</feature>
<dbReference type="HOGENOM" id="CLU_027581_0_0_1"/>
<feature type="transmembrane region" description="Helical" evidence="1">
    <location>
        <begin position="131"/>
        <end position="149"/>
    </location>
</feature>
<keyword evidence="1" id="KW-1133">Transmembrane helix</keyword>
<feature type="domain" description="Linalool dehydratase/isomerase" evidence="2">
    <location>
        <begin position="229"/>
        <end position="520"/>
    </location>
</feature>
<protein>
    <recommendedName>
        <fullName evidence="2">Linalool dehydratase/isomerase domain-containing protein</fullName>
    </recommendedName>
</protein>
<dbReference type="AlphaFoldDB" id="A0A0D2AEW2"/>
<evidence type="ECO:0000313" key="3">
    <source>
        <dbReference type="EMBL" id="KIW04975.1"/>
    </source>
</evidence>
<sequence length="663" mass="73531">MIAKADSKDGKVKTFDTLSIPPFAGTQPVTGRYQRRTQLQYACLATIGLFSFYNSKNSRVRVAGLSCLFPGAGFLAVGGFLGAIGLVLSVAVIPLSLFAWFGAGGLAFVLANWIIPGIISTGIAGDTVWEPAGPIVIVFMIGLISYMFYTAHQRHSTAVRLGQKRNSILDKEDAAWKARAVPRPAEDSDRELSLEDLRLFQHFVQIAHQEMDDWSNFVRIDQFQTSALRYQLYNLQWTLAYVQKFYMPNFQGYIKEGQEKVIEKSTTEDVMNYWKWESLWGKFTLDWDPVKRDNIMMTGYMLLCLALYEKLNGDDRYCKAGSLNFRITENAQYHHDTKSIFEALMMNWDKCSYTLFPCEPNWIYTLCNLVGMQGALAYEVLNHTGRVGPLLSERYHRAFEEDFMNPDGSIVTLRSAITGFPVIGLAGVIGDISGSLACNAAMPNLARRLWLVARENHVRKNEDGKYYIDNLVGADKIDVGNYKKGSGFAVSTFANCAAEFGEVDLAKDLVASLEGGQHPIVNSPTGNGAIMNEGISMLGCSNIFKARTMKQGDWAKLINSPQDDVALMAPKLDRVPFPKVMVAKCHAVGKDGLHFVLRSSERGLDCSIGFKDLKSGKAYRLLSIEEGGAEKEVPSAIKPDANGEAQVQVPVGNRSVFKLEMMG</sequence>
<organism evidence="3 4">
    <name type="scientific">Verruconis gallopava</name>
    <dbReference type="NCBI Taxonomy" id="253628"/>
    <lineage>
        <taxon>Eukaryota</taxon>
        <taxon>Fungi</taxon>
        <taxon>Dikarya</taxon>
        <taxon>Ascomycota</taxon>
        <taxon>Pezizomycotina</taxon>
        <taxon>Dothideomycetes</taxon>
        <taxon>Pleosporomycetidae</taxon>
        <taxon>Venturiales</taxon>
        <taxon>Sympoventuriaceae</taxon>
        <taxon>Verruconis</taxon>
    </lineage>
</organism>
<accession>A0A0D2AEW2</accession>
<dbReference type="STRING" id="253628.A0A0D2AEW2"/>
<dbReference type="EMBL" id="KN847539">
    <property type="protein sequence ID" value="KIW04975.1"/>
    <property type="molecule type" value="Genomic_DNA"/>
</dbReference>
<keyword evidence="1" id="KW-0812">Transmembrane</keyword>
<reference evidence="3 4" key="1">
    <citation type="submission" date="2015-01" db="EMBL/GenBank/DDBJ databases">
        <title>The Genome Sequence of Ochroconis gallopava CBS43764.</title>
        <authorList>
            <consortium name="The Broad Institute Genomics Platform"/>
            <person name="Cuomo C."/>
            <person name="de Hoog S."/>
            <person name="Gorbushina A."/>
            <person name="Stielow B."/>
            <person name="Teixiera M."/>
            <person name="Abouelleil A."/>
            <person name="Chapman S.B."/>
            <person name="Priest M."/>
            <person name="Young S.K."/>
            <person name="Wortman J."/>
            <person name="Nusbaum C."/>
            <person name="Birren B."/>
        </authorList>
    </citation>
    <scope>NUCLEOTIDE SEQUENCE [LARGE SCALE GENOMIC DNA]</scope>
    <source>
        <strain evidence="3 4">CBS 43764</strain>
    </source>
</reference>
<keyword evidence="4" id="KW-1185">Reference proteome</keyword>
<dbReference type="InterPro" id="IPR041411">
    <property type="entry name" value="Ldi"/>
</dbReference>
<feature type="transmembrane region" description="Helical" evidence="1">
    <location>
        <begin position="97"/>
        <end position="119"/>
    </location>
</feature>
<dbReference type="Proteomes" id="UP000053259">
    <property type="component" value="Unassembled WGS sequence"/>
</dbReference>
<name>A0A0D2AEW2_9PEZI</name>
<evidence type="ECO:0000259" key="2">
    <source>
        <dbReference type="Pfam" id="PF18566"/>
    </source>
</evidence>
<gene>
    <name evidence="3" type="ORF">PV09_04137</name>
</gene>
<dbReference type="GeneID" id="27312110"/>
<evidence type="ECO:0000313" key="4">
    <source>
        <dbReference type="Proteomes" id="UP000053259"/>
    </source>
</evidence>
<dbReference type="RefSeq" id="XP_016214844.1">
    <property type="nucleotide sequence ID" value="XM_016357440.1"/>
</dbReference>
<dbReference type="Pfam" id="PF18566">
    <property type="entry name" value="Ldi"/>
    <property type="match status" value="1"/>
</dbReference>
<dbReference type="OrthoDB" id="9979195at2759"/>
<dbReference type="InParanoid" id="A0A0D2AEW2"/>